<dbReference type="GO" id="GO:0016787">
    <property type="term" value="F:hydrolase activity"/>
    <property type="evidence" value="ECO:0007669"/>
    <property type="project" value="UniProtKB-KW"/>
</dbReference>
<feature type="transmembrane region" description="Helical" evidence="1">
    <location>
        <begin position="56"/>
        <end position="77"/>
    </location>
</feature>
<protein>
    <submittedName>
        <fullName evidence="2">Predicted membrane-associated, metal-dependent hydrolase</fullName>
    </submittedName>
</protein>
<evidence type="ECO:0000256" key="1">
    <source>
        <dbReference type="SAM" id="Phobius"/>
    </source>
</evidence>
<dbReference type="EMBL" id="UFSW01000002">
    <property type="protein sequence ID" value="SUV40499.1"/>
    <property type="molecule type" value="Genomic_DNA"/>
</dbReference>
<accession>A0A380Z3A5</accession>
<evidence type="ECO:0000313" key="3">
    <source>
        <dbReference type="Proteomes" id="UP000254620"/>
    </source>
</evidence>
<proteinExistence type="predicted"/>
<dbReference type="Proteomes" id="UP000254620">
    <property type="component" value="Unassembled WGS sequence"/>
</dbReference>
<feature type="transmembrane region" description="Helical" evidence="1">
    <location>
        <begin position="34"/>
        <end position="51"/>
    </location>
</feature>
<reference evidence="2 3" key="1">
    <citation type="submission" date="2018-06" db="EMBL/GenBank/DDBJ databases">
        <authorList>
            <consortium name="Pathogen Informatics"/>
            <person name="Doyle S."/>
        </authorList>
    </citation>
    <scope>NUCLEOTIDE SEQUENCE [LARGE SCALE GENOMIC DNA]</scope>
    <source>
        <strain evidence="2 3">NCTC10926</strain>
    </source>
</reference>
<organism evidence="2 3">
    <name type="scientific">Avibacterium paragallinarum</name>
    <name type="common">Haemophilus gallinarum</name>
    <dbReference type="NCBI Taxonomy" id="728"/>
    <lineage>
        <taxon>Bacteria</taxon>
        <taxon>Pseudomonadati</taxon>
        <taxon>Pseudomonadota</taxon>
        <taxon>Gammaproteobacteria</taxon>
        <taxon>Pasteurellales</taxon>
        <taxon>Pasteurellaceae</taxon>
        <taxon>Avibacterium</taxon>
    </lineage>
</organism>
<evidence type="ECO:0000313" key="2">
    <source>
        <dbReference type="EMBL" id="SUV40499.1"/>
    </source>
</evidence>
<keyword evidence="2" id="KW-0378">Hydrolase</keyword>
<keyword evidence="1" id="KW-0812">Transmembrane</keyword>
<keyword evidence="1" id="KW-0472">Membrane</keyword>
<dbReference type="AlphaFoldDB" id="A0A380Z3A5"/>
<gene>
    <name evidence="2" type="ORF">NCTC10926_02540</name>
</gene>
<name>A0A380Z3A5_AVIPA</name>
<keyword evidence="1" id="KW-1133">Transmembrane helix</keyword>
<sequence length="146" mass="16858">MIKIINYIRMHFLVLILGLHGILAILMTGTALKWYSILGYVAFFSLGFNYLRLGSYILFIIWSFISISYLPQVILYGDVSSGMIASLFETNANEALEYLKEIPLYIYIIAICYLYFSCYILYTASNILLSNPYIFNNLSSNQIYLF</sequence>
<feature type="transmembrane region" description="Helical" evidence="1">
    <location>
        <begin position="12"/>
        <end position="28"/>
    </location>
</feature>
<feature type="transmembrane region" description="Helical" evidence="1">
    <location>
        <begin position="104"/>
        <end position="122"/>
    </location>
</feature>